<feature type="binding site" evidence="12">
    <location>
        <position position="11"/>
    </location>
    <ligand>
        <name>CTP</name>
        <dbReference type="ChEBI" id="CHEBI:37563"/>
    </ligand>
</feature>
<keyword evidence="3 12" id="KW-0819">tRNA processing</keyword>
<evidence type="ECO:0000256" key="10">
    <source>
        <dbReference type="ARBA" id="ARBA00022842"/>
    </source>
</evidence>
<keyword evidence="4 12" id="KW-0548">Nucleotidyltransferase</keyword>
<feature type="binding site" evidence="12">
    <location>
        <position position="140"/>
    </location>
    <ligand>
        <name>ATP</name>
        <dbReference type="ChEBI" id="CHEBI:30616"/>
    </ligand>
</feature>
<name>A0A0W0TLS9_9GAMM</name>
<dbReference type="InterPro" id="IPR043519">
    <property type="entry name" value="NT_sf"/>
</dbReference>
<keyword evidence="2 12" id="KW-0808">Transferase</keyword>
<keyword evidence="12" id="KW-0511">Multifunctional enzyme</keyword>
<dbReference type="EC" id="2.7.7.72" evidence="12"/>
<evidence type="ECO:0000256" key="11">
    <source>
        <dbReference type="ARBA" id="ARBA00022884"/>
    </source>
</evidence>
<dbReference type="HAMAP" id="MF_01261">
    <property type="entry name" value="CCA_bact_type1"/>
    <property type="match status" value="1"/>
</dbReference>
<keyword evidence="11 12" id="KW-0694">RNA-binding</keyword>
<evidence type="ECO:0000313" key="14">
    <source>
        <dbReference type="Proteomes" id="UP000054785"/>
    </source>
</evidence>
<comment type="subunit">
    <text evidence="12">Monomer. Can also form homodimers and oligomers.</text>
</comment>
<feature type="binding site" evidence="12">
    <location>
        <position position="23"/>
    </location>
    <ligand>
        <name>Mg(2+)</name>
        <dbReference type="ChEBI" id="CHEBI:18420"/>
    </ligand>
</feature>
<dbReference type="InterPro" id="IPR050124">
    <property type="entry name" value="tRNA_CCA-adding_enzyme"/>
</dbReference>
<evidence type="ECO:0000256" key="12">
    <source>
        <dbReference type="HAMAP-Rule" id="MF_01261"/>
    </source>
</evidence>
<evidence type="ECO:0000256" key="9">
    <source>
        <dbReference type="ARBA" id="ARBA00022840"/>
    </source>
</evidence>
<comment type="similarity">
    <text evidence="12">Belongs to the tRNA nucleotidyltransferase/poly(A) polymerase family. Bacterial CCA-adding enzyme type 1 subfamily.</text>
</comment>
<evidence type="ECO:0000256" key="3">
    <source>
        <dbReference type="ARBA" id="ARBA00022694"/>
    </source>
</evidence>
<dbReference type="RefSeq" id="WP_028387324.1">
    <property type="nucleotide sequence ID" value="NZ_CAAAHN010000005.1"/>
</dbReference>
<dbReference type="InterPro" id="IPR002646">
    <property type="entry name" value="PolA_pol_head_dom"/>
</dbReference>
<dbReference type="GO" id="GO:0042245">
    <property type="term" value="P:RNA repair"/>
    <property type="evidence" value="ECO:0007669"/>
    <property type="project" value="UniProtKB-KW"/>
</dbReference>
<dbReference type="InterPro" id="IPR003607">
    <property type="entry name" value="HD/PDEase_dom"/>
</dbReference>
<dbReference type="GO" id="GO:0001680">
    <property type="term" value="P:tRNA 3'-terminal CCA addition"/>
    <property type="evidence" value="ECO:0007669"/>
    <property type="project" value="UniProtKB-UniRule"/>
</dbReference>
<dbReference type="EC" id="3.1.3.-" evidence="12"/>
<dbReference type="EMBL" id="LNYC01000074">
    <property type="protein sequence ID" value="KTC96456.1"/>
    <property type="molecule type" value="Genomic_DNA"/>
</dbReference>
<dbReference type="Pfam" id="PF12627">
    <property type="entry name" value="PolyA_pol_RNAbd"/>
    <property type="match status" value="1"/>
</dbReference>
<evidence type="ECO:0000256" key="4">
    <source>
        <dbReference type="ARBA" id="ARBA00022695"/>
    </source>
</evidence>
<keyword evidence="8 12" id="KW-0378">Hydrolase</keyword>
<dbReference type="SUPFAM" id="SSF81301">
    <property type="entry name" value="Nucleotidyltransferase"/>
    <property type="match status" value="1"/>
</dbReference>
<evidence type="ECO:0000313" key="13">
    <source>
        <dbReference type="EMBL" id="KTC96456.1"/>
    </source>
</evidence>
<evidence type="ECO:0000256" key="1">
    <source>
        <dbReference type="ARBA" id="ARBA00022596"/>
    </source>
</evidence>
<comment type="domain">
    <text evidence="12">Comprises two domains: an N-terminal domain containing the nucleotidyltransferase activity and a C-terminal HD domain associated with both phosphodiesterase and phosphatase activities.</text>
</comment>
<keyword evidence="1 12" id="KW-0533">Nickel</keyword>
<comment type="caution">
    <text evidence="13">The sequence shown here is derived from an EMBL/GenBank/DDBJ whole genome shotgun (WGS) entry which is preliminary data.</text>
</comment>
<dbReference type="InterPro" id="IPR006674">
    <property type="entry name" value="HD_domain"/>
</dbReference>
<dbReference type="GO" id="GO:0004112">
    <property type="term" value="F:cyclic-nucleotide phosphodiesterase activity"/>
    <property type="evidence" value="ECO:0007669"/>
    <property type="project" value="UniProtKB-UniRule"/>
</dbReference>
<dbReference type="Pfam" id="PF01743">
    <property type="entry name" value="PolyA_pol"/>
    <property type="match status" value="1"/>
</dbReference>
<dbReference type="HAMAP" id="MF_01262">
    <property type="entry name" value="CCA_bact_type2"/>
    <property type="match status" value="1"/>
</dbReference>
<dbReference type="PIRSF" id="PIRSF000813">
    <property type="entry name" value="CCA_bact"/>
    <property type="match status" value="1"/>
</dbReference>
<dbReference type="AlphaFoldDB" id="A0A0W0TLS9"/>
<dbReference type="Gene3D" id="1.10.3090.10">
    <property type="entry name" value="cca-adding enzyme, domain 2"/>
    <property type="match status" value="1"/>
</dbReference>
<sequence>MKVFLVGGAVRDALLGLTVKERDWVVVGARPEDLTRLGYRQVGRDFPVFLHPETQEEYALARRERKVGHGYHGFQCEFGTEVTLDEDLVRRDLTINAMARDDKGRLIDPSGGREDLERRLLRHVSPAFVEDPVRVLRLARFAARFAPLGFTLAPETRSLVLAMVKNGELDYLVPERVWQECQKALTEAAPEVFFETLRACGALAVLFPELHALFGVPSPPRWHPEIDTGVHTLQVLQTAARLSDSPLVRFAALLHDLGKAETRPARWPHHYGHEEAGVQRIESLCERLRIPNDYRTLAVLVARFHGTFHRLFELRPETIARLLLQTDAYRRPERFKAFLTACTADALRAEASTSPVASAWEAVWQAARSARADRRGLTGDAIGEAVARARLLAITECLKQWKNDEKQHESDLD</sequence>
<dbReference type="Pfam" id="PF01966">
    <property type="entry name" value="HD"/>
    <property type="match status" value="1"/>
</dbReference>
<feature type="binding site" evidence="12">
    <location>
        <position position="137"/>
    </location>
    <ligand>
        <name>ATP</name>
        <dbReference type="ChEBI" id="CHEBI:30616"/>
    </ligand>
</feature>
<feature type="binding site" evidence="12">
    <location>
        <position position="11"/>
    </location>
    <ligand>
        <name>ATP</name>
        <dbReference type="ChEBI" id="CHEBI:30616"/>
    </ligand>
</feature>
<reference evidence="13 14" key="1">
    <citation type="submission" date="2015-11" db="EMBL/GenBank/DDBJ databases">
        <title>Genomic analysis of 38 Legionella species identifies large and diverse effector repertoires.</title>
        <authorList>
            <person name="Burstein D."/>
            <person name="Amaro F."/>
            <person name="Zusman T."/>
            <person name="Lifshitz Z."/>
            <person name="Cohen O."/>
            <person name="Gilbert J.A."/>
            <person name="Pupko T."/>
            <person name="Shuman H.A."/>
            <person name="Segal G."/>
        </authorList>
    </citation>
    <scope>NUCLEOTIDE SEQUENCE [LARGE SCALE GENOMIC DNA]</scope>
    <source>
        <strain evidence="13 14">ATCC 49504</strain>
    </source>
</reference>
<dbReference type="PATRIC" id="fig|45065.4.peg.2325"/>
<dbReference type="OrthoDB" id="9805698at2"/>
<keyword evidence="14" id="KW-1185">Reference proteome</keyword>
<comment type="miscellaneous">
    <text evidence="12">A single active site specifically recognizes both ATP and CTP and is responsible for their addition.</text>
</comment>
<comment type="catalytic activity">
    <reaction evidence="12">
        <text>a tRNA with a 3' CCA end + 2 CTP + ATP = a tRNA with a 3' CCACCA end + 3 diphosphate</text>
        <dbReference type="Rhea" id="RHEA:76235"/>
        <dbReference type="Rhea" id="RHEA-COMP:10468"/>
        <dbReference type="Rhea" id="RHEA-COMP:18655"/>
        <dbReference type="ChEBI" id="CHEBI:30616"/>
        <dbReference type="ChEBI" id="CHEBI:33019"/>
        <dbReference type="ChEBI" id="CHEBI:37563"/>
        <dbReference type="ChEBI" id="CHEBI:83071"/>
        <dbReference type="ChEBI" id="CHEBI:195187"/>
    </reaction>
</comment>
<dbReference type="Gene3D" id="3.30.460.10">
    <property type="entry name" value="Beta Polymerase, domain 2"/>
    <property type="match status" value="1"/>
</dbReference>
<keyword evidence="7 12" id="KW-0692">RNA repair</keyword>
<evidence type="ECO:0000256" key="8">
    <source>
        <dbReference type="ARBA" id="ARBA00022801"/>
    </source>
</evidence>
<dbReference type="GO" id="GO:0005524">
    <property type="term" value="F:ATP binding"/>
    <property type="evidence" value="ECO:0007669"/>
    <property type="project" value="UniProtKB-UniRule"/>
</dbReference>
<dbReference type="Proteomes" id="UP000054785">
    <property type="component" value="Unassembled WGS sequence"/>
</dbReference>
<dbReference type="NCBIfam" id="NF008137">
    <property type="entry name" value="PRK10885.1"/>
    <property type="match status" value="1"/>
</dbReference>
<dbReference type="CDD" id="cd05398">
    <property type="entry name" value="NT_ClassII-CCAase"/>
    <property type="match status" value="1"/>
</dbReference>
<comment type="cofactor">
    <cofactor evidence="12">
        <name>Ni(2+)</name>
        <dbReference type="ChEBI" id="CHEBI:49786"/>
    </cofactor>
    <text evidence="12">Nickel for phosphatase activity.</text>
</comment>
<feature type="binding site" evidence="12">
    <location>
        <position position="91"/>
    </location>
    <ligand>
        <name>ATP</name>
        <dbReference type="ChEBI" id="CHEBI:30616"/>
    </ligand>
</feature>
<accession>A0A0W0TLS9</accession>
<feature type="binding site" evidence="12">
    <location>
        <position position="21"/>
    </location>
    <ligand>
        <name>Mg(2+)</name>
        <dbReference type="ChEBI" id="CHEBI:18420"/>
    </ligand>
</feature>
<dbReference type="PROSITE" id="PS51831">
    <property type="entry name" value="HD"/>
    <property type="match status" value="1"/>
</dbReference>
<organism evidence="13 14">
    <name type="scientific">Legionella geestiana</name>
    <dbReference type="NCBI Taxonomy" id="45065"/>
    <lineage>
        <taxon>Bacteria</taxon>
        <taxon>Pseudomonadati</taxon>
        <taxon>Pseudomonadota</taxon>
        <taxon>Gammaproteobacteria</taxon>
        <taxon>Legionellales</taxon>
        <taxon>Legionellaceae</taxon>
        <taxon>Legionella</taxon>
    </lineage>
</organism>
<evidence type="ECO:0000256" key="2">
    <source>
        <dbReference type="ARBA" id="ARBA00022679"/>
    </source>
</evidence>
<keyword evidence="9 12" id="KW-0067">ATP-binding</keyword>
<feature type="binding site" evidence="12">
    <location>
        <position position="8"/>
    </location>
    <ligand>
        <name>CTP</name>
        <dbReference type="ChEBI" id="CHEBI:37563"/>
    </ligand>
</feature>
<evidence type="ECO:0000256" key="6">
    <source>
        <dbReference type="ARBA" id="ARBA00022741"/>
    </source>
</evidence>
<dbReference type="GO" id="GO:0000049">
    <property type="term" value="F:tRNA binding"/>
    <property type="evidence" value="ECO:0007669"/>
    <property type="project" value="UniProtKB-UniRule"/>
</dbReference>
<keyword evidence="5 12" id="KW-0479">Metal-binding</keyword>
<dbReference type="SUPFAM" id="SSF81891">
    <property type="entry name" value="Poly A polymerase C-terminal region-like"/>
    <property type="match status" value="1"/>
</dbReference>
<feature type="binding site" evidence="12">
    <location>
        <position position="91"/>
    </location>
    <ligand>
        <name>CTP</name>
        <dbReference type="ChEBI" id="CHEBI:37563"/>
    </ligand>
</feature>
<feature type="binding site" evidence="12">
    <location>
        <position position="137"/>
    </location>
    <ligand>
        <name>CTP</name>
        <dbReference type="ChEBI" id="CHEBI:37563"/>
    </ligand>
</feature>
<dbReference type="EC" id="3.1.4.-" evidence="12"/>
<comment type="cofactor">
    <cofactor evidence="12">
        <name>Mg(2+)</name>
        <dbReference type="ChEBI" id="CHEBI:18420"/>
    </cofactor>
    <text evidence="12">Magnesium is required for nucleotidyltransferase activity.</text>
</comment>
<comment type="catalytic activity">
    <reaction evidence="12">
        <text>a tRNA precursor + 2 CTP + ATP = a tRNA with a 3' CCA end + 3 diphosphate</text>
        <dbReference type="Rhea" id="RHEA:14433"/>
        <dbReference type="Rhea" id="RHEA-COMP:10465"/>
        <dbReference type="Rhea" id="RHEA-COMP:10468"/>
        <dbReference type="ChEBI" id="CHEBI:30616"/>
        <dbReference type="ChEBI" id="CHEBI:33019"/>
        <dbReference type="ChEBI" id="CHEBI:37563"/>
        <dbReference type="ChEBI" id="CHEBI:74896"/>
        <dbReference type="ChEBI" id="CHEBI:83071"/>
        <dbReference type="EC" id="2.7.7.72"/>
    </reaction>
</comment>
<feature type="binding site" evidence="12">
    <location>
        <position position="140"/>
    </location>
    <ligand>
        <name>CTP</name>
        <dbReference type="ChEBI" id="CHEBI:37563"/>
    </ligand>
</feature>
<dbReference type="STRING" id="45065.Lgee_2139"/>
<dbReference type="GO" id="GO:0016791">
    <property type="term" value="F:phosphatase activity"/>
    <property type="evidence" value="ECO:0007669"/>
    <property type="project" value="UniProtKB-UniRule"/>
</dbReference>
<dbReference type="PANTHER" id="PTHR47545">
    <property type="entry name" value="MULTIFUNCTIONAL CCA PROTEIN"/>
    <property type="match status" value="1"/>
</dbReference>
<comment type="function">
    <text evidence="12">Catalyzes the addition and repair of the essential 3'-terminal CCA sequence in tRNAs without using a nucleic acid template. Adds these three nucleotides in the order of C, C, and A to the tRNA nucleotide-73, using CTP and ATP as substrates and producing inorganic pyrophosphate. tRNA 3'-terminal CCA addition is required both for tRNA processing and repair. Also involved in tRNA surveillance by mediating tandem CCA addition to generate a CCACCA at the 3' terminus of unstable tRNAs. While stable tRNAs receive only 3'-terminal CCA, unstable tRNAs are marked with CCACCA and rapidly degraded.</text>
</comment>
<dbReference type="GO" id="GO:0004810">
    <property type="term" value="F:CCA tRNA nucleotidyltransferase activity"/>
    <property type="evidence" value="ECO:0007669"/>
    <property type="project" value="UniProtKB-UniRule"/>
</dbReference>
<protein>
    <recommendedName>
        <fullName evidence="12">Multifunctional CCA protein</fullName>
    </recommendedName>
    <domain>
        <recommendedName>
            <fullName evidence="12">CCA-adding enzyme</fullName>
            <ecNumber evidence="12">2.7.7.72</ecNumber>
        </recommendedName>
        <alternativeName>
            <fullName evidence="12">CCA tRNA nucleotidyltransferase</fullName>
        </alternativeName>
        <alternativeName>
            <fullName evidence="12">tRNA CCA-pyrophosphorylase</fullName>
        </alternativeName>
        <alternativeName>
            <fullName evidence="12">tRNA adenylyl-/cytidylyl-transferase</fullName>
        </alternativeName>
        <alternativeName>
            <fullName evidence="12">tRNA nucleotidyltransferase</fullName>
        </alternativeName>
        <alternativeName>
            <fullName evidence="12">tRNA-NT</fullName>
        </alternativeName>
    </domain>
    <domain>
        <recommendedName>
            <fullName evidence="12">2'-nucleotidase</fullName>
            <ecNumber evidence="12">3.1.3.-</ecNumber>
        </recommendedName>
    </domain>
    <domain>
        <recommendedName>
            <fullName evidence="12">2',3'-cyclic phosphodiesterase</fullName>
            <ecNumber evidence="12">3.1.4.-</ecNumber>
        </recommendedName>
    </domain>
    <domain>
        <recommendedName>
            <fullName evidence="12">Phosphatase</fullName>
        </recommendedName>
    </domain>
</protein>
<dbReference type="GO" id="GO:0000287">
    <property type="term" value="F:magnesium ion binding"/>
    <property type="evidence" value="ECO:0007669"/>
    <property type="project" value="UniProtKB-UniRule"/>
</dbReference>
<evidence type="ECO:0000256" key="5">
    <source>
        <dbReference type="ARBA" id="ARBA00022723"/>
    </source>
</evidence>
<dbReference type="SMART" id="SM00471">
    <property type="entry name" value="HDc"/>
    <property type="match status" value="1"/>
</dbReference>
<dbReference type="InterPro" id="IPR012006">
    <property type="entry name" value="CCA_bact"/>
</dbReference>
<keyword evidence="10 12" id="KW-0460">Magnesium</keyword>
<keyword evidence="6 12" id="KW-0547">Nucleotide-binding</keyword>
<dbReference type="PANTHER" id="PTHR47545:SF1">
    <property type="entry name" value="MULTIFUNCTIONAL CCA PROTEIN"/>
    <property type="match status" value="1"/>
</dbReference>
<dbReference type="CDD" id="cd00077">
    <property type="entry name" value="HDc"/>
    <property type="match status" value="1"/>
</dbReference>
<dbReference type="InterPro" id="IPR032828">
    <property type="entry name" value="PolyA_RNA-bd"/>
</dbReference>
<gene>
    <name evidence="12 13" type="primary">cca</name>
    <name evidence="13" type="ORF">Lgee_2139</name>
</gene>
<feature type="binding site" evidence="12">
    <location>
        <position position="8"/>
    </location>
    <ligand>
        <name>ATP</name>
        <dbReference type="ChEBI" id="CHEBI:30616"/>
    </ligand>
</feature>
<proteinExistence type="inferred from homology"/>
<evidence type="ECO:0000256" key="7">
    <source>
        <dbReference type="ARBA" id="ARBA00022800"/>
    </source>
</evidence>